<keyword evidence="6 7" id="KW-0472">Membrane</keyword>
<dbReference type="Pfam" id="PF00953">
    <property type="entry name" value="Glycos_transf_4"/>
    <property type="match status" value="1"/>
</dbReference>
<sequence length="360" mass="38891">MAEVFSVFNVFQYITFRAAGALVTSLGLAFLLGPMTIRVLQRSRIGQVVRSDGPQTHLVKAGTPTMGGTLIVMSAGVSTLMWAELTNSYTVLALLTFVAMGAIGFMDDYLKVVQGRPAGLVARYKMLGTLAFGLGLGLFLLLRPISPLAPNHTMVPFFSDVALVLSPWFYVVFVGFVVSGSANAVNLTDGLDGLATGLMAIAASTFAVFAYLLGRADYSEYLRLFYLPGAGELSVLALALAGGCLGFLWYNTHPAEVFMGDTGSLALGGVLGAMAILLKAEFLLVIVGGVFVVEVLSVILQVGFFRYTRWRHGTPRRLFRMAPIHHHFEQLGWPESKVVVRFWVMGILCAMVAFSALKIR</sequence>
<feature type="transmembrane region" description="Helical" evidence="7">
    <location>
        <begin position="89"/>
        <end position="106"/>
    </location>
</feature>
<dbReference type="GO" id="GO:0071555">
    <property type="term" value="P:cell wall organization"/>
    <property type="evidence" value="ECO:0007669"/>
    <property type="project" value="TreeGrafter"/>
</dbReference>
<organism evidence="8">
    <name type="scientific">marine metagenome</name>
    <dbReference type="NCBI Taxonomy" id="408172"/>
    <lineage>
        <taxon>unclassified sequences</taxon>
        <taxon>metagenomes</taxon>
        <taxon>ecological metagenomes</taxon>
    </lineage>
</organism>
<evidence type="ECO:0000256" key="1">
    <source>
        <dbReference type="ARBA" id="ARBA00004141"/>
    </source>
</evidence>
<evidence type="ECO:0000256" key="5">
    <source>
        <dbReference type="ARBA" id="ARBA00022989"/>
    </source>
</evidence>
<keyword evidence="3" id="KW-0808">Transferase</keyword>
<keyword evidence="5 7" id="KW-1133">Transmembrane helix</keyword>
<comment type="subcellular location">
    <subcellularLocation>
        <location evidence="1">Membrane</location>
        <topology evidence="1">Multi-pass membrane protein</topology>
    </subcellularLocation>
</comment>
<evidence type="ECO:0000313" key="8">
    <source>
        <dbReference type="EMBL" id="SUZ86700.1"/>
    </source>
</evidence>
<feature type="transmembrane region" description="Helical" evidence="7">
    <location>
        <begin position="338"/>
        <end position="357"/>
    </location>
</feature>
<dbReference type="NCBIfam" id="TIGR00445">
    <property type="entry name" value="mraY"/>
    <property type="match status" value="1"/>
</dbReference>
<dbReference type="GO" id="GO:0008963">
    <property type="term" value="F:phospho-N-acetylmuramoyl-pentapeptide-transferase activity"/>
    <property type="evidence" value="ECO:0007669"/>
    <property type="project" value="InterPro"/>
</dbReference>
<dbReference type="HAMAP" id="MF_00038">
    <property type="entry name" value="MraY"/>
    <property type="match status" value="1"/>
</dbReference>
<dbReference type="GO" id="GO:0044038">
    <property type="term" value="P:cell wall macromolecule biosynthetic process"/>
    <property type="evidence" value="ECO:0007669"/>
    <property type="project" value="TreeGrafter"/>
</dbReference>
<gene>
    <name evidence="8" type="ORF">METZ01_LOCUS39554</name>
</gene>
<feature type="transmembrane region" description="Helical" evidence="7">
    <location>
        <begin position="190"/>
        <end position="213"/>
    </location>
</feature>
<comment type="similarity">
    <text evidence="2">Belongs to the glycosyltransferase 4 family. MraY subfamily.</text>
</comment>
<feature type="transmembrane region" description="Helical" evidence="7">
    <location>
        <begin position="20"/>
        <end position="40"/>
    </location>
</feature>
<dbReference type="AlphaFoldDB" id="A0A381R5A6"/>
<dbReference type="CDD" id="cd06852">
    <property type="entry name" value="GT_MraY"/>
    <property type="match status" value="1"/>
</dbReference>
<dbReference type="PANTHER" id="PTHR22926">
    <property type="entry name" value="PHOSPHO-N-ACETYLMURAMOYL-PENTAPEPTIDE-TRANSFERASE"/>
    <property type="match status" value="1"/>
</dbReference>
<dbReference type="Pfam" id="PF10555">
    <property type="entry name" value="MraY_sig1"/>
    <property type="match status" value="1"/>
</dbReference>
<feature type="transmembrane region" description="Helical" evidence="7">
    <location>
        <begin position="282"/>
        <end position="307"/>
    </location>
</feature>
<evidence type="ECO:0000256" key="2">
    <source>
        <dbReference type="ARBA" id="ARBA00005583"/>
    </source>
</evidence>
<keyword evidence="4 7" id="KW-0812">Transmembrane</keyword>
<proteinExistence type="inferred from homology"/>
<feature type="transmembrane region" description="Helical" evidence="7">
    <location>
        <begin position="257"/>
        <end position="276"/>
    </location>
</feature>
<name>A0A381R5A6_9ZZZZ</name>
<evidence type="ECO:0000256" key="4">
    <source>
        <dbReference type="ARBA" id="ARBA00022692"/>
    </source>
</evidence>
<accession>A0A381R5A6</accession>
<dbReference type="InterPro" id="IPR003524">
    <property type="entry name" value="PNAcMuramoyl-5peptid_Trfase"/>
</dbReference>
<protein>
    <recommendedName>
        <fullName evidence="9">Phospho-N-acetylmuramoyl-pentapeptide-transferase</fullName>
    </recommendedName>
</protein>
<reference evidence="8" key="1">
    <citation type="submission" date="2018-05" db="EMBL/GenBank/DDBJ databases">
        <authorList>
            <person name="Lanie J.A."/>
            <person name="Ng W.-L."/>
            <person name="Kazmierczak K.M."/>
            <person name="Andrzejewski T.M."/>
            <person name="Davidsen T.M."/>
            <person name="Wayne K.J."/>
            <person name="Tettelin H."/>
            <person name="Glass J.I."/>
            <person name="Rusch D."/>
            <person name="Podicherti R."/>
            <person name="Tsui H.-C.T."/>
            <person name="Winkler M.E."/>
        </authorList>
    </citation>
    <scope>NUCLEOTIDE SEQUENCE</scope>
</reference>
<dbReference type="InterPro" id="IPR018480">
    <property type="entry name" value="PNAcMuramoyl-5peptid_Trfase_CS"/>
</dbReference>
<feature type="transmembrane region" description="Helical" evidence="7">
    <location>
        <begin position="127"/>
        <end position="145"/>
    </location>
</feature>
<evidence type="ECO:0000256" key="3">
    <source>
        <dbReference type="ARBA" id="ARBA00022679"/>
    </source>
</evidence>
<feature type="transmembrane region" description="Helical" evidence="7">
    <location>
        <begin position="157"/>
        <end position="178"/>
    </location>
</feature>
<evidence type="ECO:0000256" key="7">
    <source>
        <dbReference type="SAM" id="Phobius"/>
    </source>
</evidence>
<dbReference type="PROSITE" id="PS01348">
    <property type="entry name" value="MRAY_2"/>
    <property type="match status" value="1"/>
</dbReference>
<dbReference type="PANTHER" id="PTHR22926:SF5">
    <property type="entry name" value="PHOSPHO-N-ACETYLMURAMOYL-PENTAPEPTIDE-TRANSFERASE HOMOLOG"/>
    <property type="match status" value="1"/>
</dbReference>
<feature type="transmembrane region" description="Helical" evidence="7">
    <location>
        <begin position="233"/>
        <end position="250"/>
    </location>
</feature>
<dbReference type="GO" id="GO:0005886">
    <property type="term" value="C:plasma membrane"/>
    <property type="evidence" value="ECO:0007669"/>
    <property type="project" value="TreeGrafter"/>
</dbReference>
<dbReference type="EMBL" id="UINC01001694">
    <property type="protein sequence ID" value="SUZ86700.1"/>
    <property type="molecule type" value="Genomic_DNA"/>
</dbReference>
<evidence type="ECO:0000256" key="6">
    <source>
        <dbReference type="ARBA" id="ARBA00023136"/>
    </source>
</evidence>
<dbReference type="InterPro" id="IPR000715">
    <property type="entry name" value="Glycosyl_transferase_4"/>
</dbReference>
<evidence type="ECO:0008006" key="9">
    <source>
        <dbReference type="Google" id="ProtNLM"/>
    </source>
</evidence>